<gene>
    <name evidence="1" type="ORF">H0485_18890</name>
</gene>
<name>A0ABS8CRP2_9RHOB</name>
<reference evidence="1 2" key="1">
    <citation type="submission" date="2020-07" db="EMBL/GenBank/DDBJ databases">
        <title>Pseudogemmobacter sp. nov., isolated from poultry manure in Taiwan.</title>
        <authorList>
            <person name="Lin S.-Y."/>
            <person name="Tang Y.-S."/>
            <person name="Young C.-C."/>
        </authorList>
    </citation>
    <scope>NUCLEOTIDE SEQUENCE [LARGE SCALE GENOMIC DNA]</scope>
    <source>
        <strain evidence="1 2">CC-YST710</strain>
    </source>
</reference>
<proteinExistence type="predicted"/>
<dbReference type="Proteomes" id="UP001198571">
    <property type="component" value="Unassembled WGS sequence"/>
</dbReference>
<dbReference type="RefSeq" id="WP_226937487.1">
    <property type="nucleotide sequence ID" value="NZ_JACDXX010000027.1"/>
</dbReference>
<keyword evidence="2" id="KW-1185">Reference proteome</keyword>
<accession>A0ABS8CRP2</accession>
<dbReference type="EMBL" id="JACDXX010000027">
    <property type="protein sequence ID" value="MCB5412053.1"/>
    <property type="molecule type" value="Genomic_DNA"/>
</dbReference>
<organism evidence="1 2">
    <name type="scientific">Pseudogemmobacter faecipullorum</name>
    <dbReference type="NCBI Taxonomy" id="2755041"/>
    <lineage>
        <taxon>Bacteria</taxon>
        <taxon>Pseudomonadati</taxon>
        <taxon>Pseudomonadota</taxon>
        <taxon>Alphaproteobacteria</taxon>
        <taxon>Rhodobacterales</taxon>
        <taxon>Paracoccaceae</taxon>
        <taxon>Pseudogemmobacter</taxon>
    </lineage>
</organism>
<evidence type="ECO:0000313" key="1">
    <source>
        <dbReference type="EMBL" id="MCB5412053.1"/>
    </source>
</evidence>
<comment type="caution">
    <text evidence="1">The sequence shown here is derived from an EMBL/GenBank/DDBJ whole genome shotgun (WGS) entry which is preliminary data.</text>
</comment>
<evidence type="ECO:0000313" key="2">
    <source>
        <dbReference type="Proteomes" id="UP001198571"/>
    </source>
</evidence>
<protein>
    <submittedName>
        <fullName evidence="1">Uncharacterized protein</fullName>
    </submittedName>
</protein>
<sequence>MKLLRIPEYHSLSAASDLGTVSVTVKIDGKPGMMPGITMEPSVLARLVEDFFSGALDFMSFDEHPKRLIGVSVTRKGKAPAVTISARSLLDEDGFPADWKIADPQPFEVAPLRGVMS</sequence>